<evidence type="ECO:0000313" key="3">
    <source>
        <dbReference type="Proteomes" id="UP000027222"/>
    </source>
</evidence>
<dbReference type="SUPFAM" id="SSF52096">
    <property type="entry name" value="ClpP/crotonase"/>
    <property type="match status" value="1"/>
</dbReference>
<proteinExistence type="predicted"/>
<evidence type="ECO:0000256" key="1">
    <source>
        <dbReference type="SAM" id="SignalP"/>
    </source>
</evidence>
<evidence type="ECO:0008006" key="4">
    <source>
        <dbReference type="Google" id="ProtNLM"/>
    </source>
</evidence>
<dbReference type="AlphaFoldDB" id="A0A067SVI2"/>
<evidence type="ECO:0000313" key="2">
    <source>
        <dbReference type="EMBL" id="KDR74891.1"/>
    </source>
</evidence>
<feature type="chain" id="PRO_5001646186" description="Tail specific protease domain-containing protein" evidence="1">
    <location>
        <begin position="29"/>
        <end position="648"/>
    </location>
</feature>
<gene>
    <name evidence="2" type="ORF">GALMADRAFT_227239</name>
</gene>
<accession>A0A067SVI2</accession>
<dbReference type="PANTHER" id="PTHR37049">
    <property type="entry name" value="PEPTIDASE S41 FAMILY PROTEIN"/>
    <property type="match status" value="1"/>
</dbReference>
<dbReference type="InterPro" id="IPR029045">
    <property type="entry name" value="ClpP/crotonase-like_dom_sf"/>
</dbReference>
<name>A0A067SVI2_GALM3</name>
<sequence length="648" mass="70721">MPALHRLLPLVLAGYSLLSAAAPDPTAAADPCAKIAGKTFVPPADALACYKAFPFNETLRQNVLGNMNRVFDFFTFEDFYLNSPPPFQESTVNIRATLAKFATQKFATDYDFNKALYDFTTQLNDGHTRYFPSCYNAFQNILPAPVVSLEENGVQNVFIAPDSVEFLAQLGTAYTGFFDSIGFDFRRLAGAKIVQIEGMAPYDYVDLIASTVSGNYLDHGVRVNSVFSSYRISGTAFSQRLGDLAGPVDVTRTSLNFKLITVNSTKVESVQIPYLADFIGVPFTDKASFWANNCAANDATNGVDIRGTGVAHGPIKPVRKQPVASIIDGLKTKGVGLPGPFLPTAPPVNGSEDVIKSFILPGSKTGVMFVGSFEPTDFDQFQSDVVATAKVFKAAGVTQLIIDLTDNGGGFVCLGQFLHQFLAGSQIGYPGFQSTQRANPLAQKIVAAHVALGQNDIGTFYSPDNWAFLNDTVMPVTFNYNSPSAPFVVNGRSDPTSQRFHDTCVESFSQPIPTTPPFDLKSMCSARTVSNGNCASTCAMFSTLMNERHHTKIAIFGGKPGEIMQFKGMAGNQVLEWSDLDTEIKSVGLKDDPLAPPDFHNWRTAWSFFDERVPIAYESELPLLRFPYTKDTYNNPQNLWTFAASKLF</sequence>
<dbReference type="PANTHER" id="PTHR37049:SF4">
    <property type="entry name" value="RHODANESE DOMAIN-CONTAINING PROTEIN"/>
    <property type="match status" value="1"/>
</dbReference>
<dbReference type="Proteomes" id="UP000027222">
    <property type="component" value="Unassembled WGS sequence"/>
</dbReference>
<reference evidence="3" key="1">
    <citation type="journal article" date="2014" name="Proc. Natl. Acad. Sci. U.S.A.">
        <title>Extensive sampling of basidiomycete genomes demonstrates inadequacy of the white-rot/brown-rot paradigm for wood decay fungi.</title>
        <authorList>
            <person name="Riley R."/>
            <person name="Salamov A.A."/>
            <person name="Brown D.W."/>
            <person name="Nagy L.G."/>
            <person name="Floudas D."/>
            <person name="Held B.W."/>
            <person name="Levasseur A."/>
            <person name="Lombard V."/>
            <person name="Morin E."/>
            <person name="Otillar R."/>
            <person name="Lindquist E.A."/>
            <person name="Sun H."/>
            <person name="LaButti K.M."/>
            <person name="Schmutz J."/>
            <person name="Jabbour D."/>
            <person name="Luo H."/>
            <person name="Baker S.E."/>
            <person name="Pisabarro A.G."/>
            <person name="Walton J.D."/>
            <person name="Blanchette R.A."/>
            <person name="Henrissat B."/>
            <person name="Martin F."/>
            <person name="Cullen D."/>
            <person name="Hibbett D.S."/>
            <person name="Grigoriev I.V."/>
        </authorList>
    </citation>
    <scope>NUCLEOTIDE SEQUENCE [LARGE SCALE GENOMIC DNA]</scope>
    <source>
        <strain evidence="3">CBS 339.88</strain>
    </source>
</reference>
<organism evidence="2 3">
    <name type="scientific">Galerina marginata (strain CBS 339.88)</name>
    <dbReference type="NCBI Taxonomy" id="685588"/>
    <lineage>
        <taxon>Eukaryota</taxon>
        <taxon>Fungi</taxon>
        <taxon>Dikarya</taxon>
        <taxon>Basidiomycota</taxon>
        <taxon>Agaricomycotina</taxon>
        <taxon>Agaricomycetes</taxon>
        <taxon>Agaricomycetidae</taxon>
        <taxon>Agaricales</taxon>
        <taxon>Agaricineae</taxon>
        <taxon>Strophariaceae</taxon>
        <taxon>Galerina</taxon>
    </lineage>
</organism>
<dbReference type="OrthoDB" id="27214at2759"/>
<keyword evidence="3" id="KW-1185">Reference proteome</keyword>
<dbReference type="Gene3D" id="3.90.226.10">
    <property type="entry name" value="2-enoyl-CoA Hydratase, Chain A, domain 1"/>
    <property type="match status" value="1"/>
</dbReference>
<feature type="signal peptide" evidence="1">
    <location>
        <begin position="1"/>
        <end position="28"/>
    </location>
</feature>
<dbReference type="HOGENOM" id="CLU_019851_0_0_1"/>
<dbReference type="EMBL" id="KL142382">
    <property type="protein sequence ID" value="KDR74891.1"/>
    <property type="molecule type" value="Genomic_DNA"/>
</dbReference>
<dbReference type="STRING" id="685588.A0A067SVI2"/>
<keyword evidence="1" id="KW-0732">Signal</keyword>
<dbReference type="InterPro" id="IPR052766">
    <property type="entry name" value="S41A_metabolite_peptidase"/>
</dbReference>
<protein>
    <recommendedName>
        <fullName evidence="4">Tail specific protease domain-containing protein</fullName>
    </recommendedName>
</protein>